<dbReference type="EMBL" id="CAJNOE010000383">
    <property type="protein sequence ID" value="CAF1186495.1"/>
    <property type="molecule type" value="Genomic_DNA"/>
</dbReference>
<evidence type="ECO:0000313" key="3">
    <source>
        <dbReference type="EMBL" id="CAF4097618.1"/>
    </source>
</evidence>
<gene>
    <name evidence="2" type="ORF">IZO911_LOCUS27778</name>
    <name evidence="3" type="ORF">KXQ929_LOCUS34336</name>
</gene>
<accession>A0A814VF63</accession>
<keyword evidence="1" id="KW-0175">Coiled coil</keyword>
<organism evidence="2 4">
    <name type="scientific">Adineta steineri</name>
    <dbReference type="NCBI Taxonomy" id="433720"/>
    <lineage>
        <taxon>Eukaryota</taxon>
        <taxon>Metazoa</taxon>
        <taxon>Spiralia</taxon>
        <taxon>Gnathifera</taxon>
        <taxon>Rotifera</taxon>
        <taxon>Eurotatoria</taxon>
        <taxon>Bdelloidea</taxon>
        <taxon>Adinetida</taxon>
        <taxon>Adinetidae</taxon>
        <taxon>Adineta</taxon>
    </lineage>
</organism>
<dbReference type="Proteomes" id="UP000663860">
    <property type="component" value="Unassembled WGS sequence"/>
</dbReference>
<dbReference type="AlphaFoldDB" id="A0A814VF63"/>
<comment type="caution">
    <text evidence="2">The sequence shown here is derived from an EMBL/GenBank/DDBJ whole genome shotgun (WGS) entry which is preliminary data.</text>
</comment>
<proteinExistence type="predicted"/>
<name>A0A814VF63_9BILA</name>
<evidence type="ECO:0000256" key="1">
    <source>
        <dbReference type="SAM" id="Coils"/>
    </source>
</evidence>
<protein>
    <submittedName>
        <fullName evidence="2">Uncharacterized protein</fullName>
    </submittedName>
</protein>
<reference evidence="2" key="1">
    <citation type="submission" date="2021-02" db="EMBL/GenBank/DDBJ databases">
        <authorList>
            <person name="Nowell W R."/>
        </authorList>
    </citation>
    <scope>NUCLEOTIDE SEQUENCE</scope>
</reference>
<evidence type="ECO:0000313" key="4">
    <source>
        <dbReference type="Proteomes" id="UP000663860"/>
    </source>
</evidence>
<sequence>MLLNELDGYVEARNDLQDQLNKTDSRNTMLLQIDEWQRATLEKVIQTADQARQQVKKLLSSDREEIERRFREFSSKLNHLKETEDFVEDELTQLKELVHIFKQDLKQLSESPSVELHIEQSDQIFWNRLIYVKDHSTATITTTTTWSEQDEQQAIGELINNFICTNNLHFSYEP</sequence>
<evidence type="ECO:0000313" key="2">
    <source>
        <dbReference type="EMBL" id="CAF1186495.1"/>
    </source>
</evidence>
<dbReference type="EMBL" id="CAJOBB010004647">
    <property type="protein sequence ID" value="CAF4097618.1"/>
    <property type="molecule type" value="Genomic_DNA"/>
</dbReference>
<feature type="coiled-coil region" evidence="1">
    <location>
        <begin position="41"/>
        <end position="111"/>
    </location>
</feature>
<dbReference type="Proteomes" id="UP000663868">
    <property type="component" value="Unassembled WGS sequence"/>
</dbReference>